<dbReference type="NCBIfam" id="TIGR01662">
    <property type="entry name" value="HAD-SF-IIIA"/>
    <property type="match status" value="1"/>
</dbReference>
<name>A0A158GZR3_CABSO</name>
<feature type="site" description="Stabilizes the phosphoryl group" evidence="16">
    <location>
        <position position="111"/>
    </location>
</feature>
<dbReference type="PIRSF" id="PIRSF004682">
    <property type="entry name" value="GmhB"/>
    <property type="match status" value="1"/>
</dbReference>
<feature type="site" description="Contributes to substrate recognition" evidence="16">
    <location>
        <position position="110"/>
    </location>
</feature>
<dbReference type="EC" id="3.1.3.-" evidence="14"/>
<evidence type="ECO:0000256" key="12">
    <source>
        <dbReference type="ARBA" id="ARBA00023277"/>
    </source>
</evidence>
<evidence type="ECO:0000313" key="19">
    <source>
        <dbReference type="Proteomes" id="UP000054893"/>
    </source>
</evidence>
<dbReference type="InterPro" id="IPR004446">
    <property type="entry name" value="Heptose_bisP_phosphatase"/>
</dbReference>
<evidence type="ECO:0000256" key="13">
    <source>
        <dbReference type="ARBA" id="ARBA00061616"/>
    </source>
</evidence>
<feature type="binding site" evidence="17">
    <location>
        <position position="99"/>
    </location>
    <ligand>
        <name>Zn(2+)</name>
        <dbReference type="ChEBI" id="CHEBI:29105"/>
    </ligand>
</feature>
<dbReference type="SUPFAM" id="SSF56784">
    <property type="entry name" value="HAD-like"/>
    <property type="match status" value="1"/>
</dbReference>
<comment type="similarity">
    <text evidence="13 14">Belongs to the gmhB family.</text>
</comment>
<evidence type="ECO:0000256" key="1">
    <source>
        <dbReference type="ARBA" id="ARBA00001226"/>
    </source>
</evidence>
<feature type="binding site" evidence="17">
    <location>
        <position position="101"/>
    </location>
    <ligand>
        <name>Zn(2+)</name>
        <dbReference type="ChEBI" id="CHEBI:29105"/>
    </ligand>
</feature>
<accession>A0A158GZR3</accession>
<feature type="site" description="Stabilizes the phosphoryl group" evidence="16">
    <location>
        <position position="60"/>
    </location>
</feature>
<evidence type="ECO:0000256" key="15">
    <source>
        <dbReference type="PIRSR" id="PIRSR004682-1"/>
    </source>
</evidence>
<keyword evidence="12 14" id="KW-0119">Carbohydrate metabolism</keyword>
<evidence type="ECO:0000256" key="10">
    <source>
        <dbReference type="ARBA" id="ARBA00022833"/>
    </source>
</evidence>
<feature type="binding site" evidence="17">
    <location>
        <position position="17"/>
    </location>
    <ligand>
        <name>Mg(2+)</name>
        <dbReference type="ChEBI" id="CHEBI:18420"/>
    </ligand>
</feature>
<dbReference type="GO" id="GO:0005737">
    <property type="term" value="C:cytoplasm"/>
    <property type="evidence" value="ECO:0007669"/>
    <property type="project" value="UniProtKB-SubCell"/>
</dbReference>
<evidence type="ECO:0000256" key="9">
    <source>
        <dbReference type="ARBA" id="ARBA00022801"/>
    </source>
</evidence>
<dbReference type="GO" id="GO:0046872">
    <property type="term" value="F:metal ion binding"/>
    <property type="evidence" value="ECO:0007669"/>
    <property type="project" value="UniProtKB-KW"/>
</dbReference>
<keyword evidence="10 17" id="KW-0862">Zinc</keyword>
<evidence type="ECO:0000256" key="16">
    <source>
        <dbReference type="PIRSR" id="PIRSR004682-3"/>
    </source>
</evidence>
<dbReference type="InterPro" id="IPR023214">
    <property type="entry name" value="HAD_sf"/>
</dbReference>
<evidence type="ECO:0000256" key="6">
    <source>
        <dbReference type="ARBA" id="ARBA00011245"/>
    </source>
</evidence>
<dbReference type="PANTHER" id="PTHR42891:SF1">
    <property type="entry name" value="D-GLYCERO-BETA-D-MANNO-HEPTOSE-1,7-BISPHOSPHATE 7-PHOSPHATASE"/>
    <property type="match status" value="1"/>
</dbReference>
<dbReference type="Gene3D" id="3.40.50.1000">
    <property type="entry name" value="HAD superfamily/HAD-like"/>
    <property type="match status" value="1"/>
</dbReference>
<dbReference type="InterPro" id="IPR036412">
    <property type="entry name" value="HAD-like_sf"/>
</dbReference>
<evidence type="ECO:0000256" key="3">
    <source>
        <dbReference type="ARBA" id="ARBA00001947"/>
    </source>
</evidence>
<feature type="active site" description="Nucleophile" evidence="15">
    <location>
        <position position="17"/>
    </location>
</feature>
<comment type="subcellular location">
    <subcellularLocation>
        <location evidence="4 14">Cytoplasm</location>
    </subcellularLocation>
</comment>
<comment type="cofactor">
    <cofactor evidence="2 17">
        <name>Mg(2+)</name>
        <dbReference type="ChEBI" id="CHEBI:18420"/>
    </cofactor>
</comment>
<comment type="subunit">
    <text evidence="6">Monomer.</text>
</comment>
<gene>
    <name evidence="18" type="ORF">AWB64_03832</name>
</gene>
<evidence type="ECO:0000313" key="18">
    <source>
        <dbReference type="EMBL" id="SAL37383.1"/>
    </source>
</evidence>
<keyword evidence="7 14" id="KW-0963">Cytoplasm</keyword>
<dbReference type="GO" id="GO:0005975">
    <property type="term" value="P:carbohydrate metabolic process"/>
    <property type="evidence" value="ECO:0007669"/>
    <property type="project" value="InterPro"/>
</dbReference>
<feature type="active site" description="Proton donor" evidence="15">
    <location>
        <position position="19"/>
    </location>
</feature>
<sequence>MRHTMPANANKKLVVLDRDGVINVDSDAFIKSPEEWVAIPGSLEAIARLNQAGYRVAIASNQSGIGRGLFDMAALNAMHEKMNRAVAAVGGRIDAVFFCPHTQEDQCECRKPKPGMLQQIVERFEIDPQGTPVVGDSLRDLQSGALLGFDLHLVLTGKGQKTLAAGNLPPNTKVHDDLRTFALDFLAKDHD</sequence>
<feature type="binding site" evidence="17">
    <location>
        <position position="107"/>
    </location>
    <ligand>
        <name>Zn(2+)</name>
        <dbReference type="ChEBI" id="CHEBI:29105"/>
    </ligand>
</feature>
<evidence type="ECO:0000256" key="7">
    <source>
        <dbReference type="ARBA" id="ARBA00022490"/>
    </source>
</evidence>
<feature type="binding site" evidence="17">
    <location>
        <position position="19"/>
    </location>
    <ligand>
        <name>Mg(2+)</name>
        <dbReference type="ChEBI" id="CHEBI:18420"/>
    </ligand>
</feature>
<evidence type="ECO:0000256" key="2">
    <source>
        <dbReference type="ARBA" id="ARBA00001946"/>
    </source>
</evidence>
<dbReference type="NCBIfam" id="NF006506">
    <property type="entry name" value="PRK08942.1"/>
    <property type="match status" value="1"/>
</dbReference>
<evidence type="ECO:0000256" key="14">
    <source>
        <dbReference type="PIRNR" id="PIRNR004682"/>
    </source>
</evidence>
<feature type="binding site" evidence="17">
    <location>
        <position position="136"/>
    </location>
    <ligand>
        <name>Mg(2+)</name>
        <dbReference type="ChEBI" id="CHEBI:18420"/>
    </ligand>
</feature>
<proteinExistence type="inferred from homology"/>
<comment type="catalytic activity">
    <reaction evidence="1">
        <text>D-glycero-beta-D-manno-heptose 1,7-bisphosphate + H2O = D-glycero-beta-D-manno-heptose 1-phosphate + phosphate</text>
        <dbReference type="Rhea" id="RHEA:28518"/>
        <dbReference type="ChEBI" id="CHEBI:15377"/>
        <dbReference type="ChEBI" id="CHEBI:43474"/>
        <dbReference type="ChEBI" id="CHEBI:60208"/>
        <dbReference type="ChEBI" id="CHEBI:61593"/>
        <dbReference type="EC" id="3.1.3.82"/>
    </reaction>
</comment>
<dbReference type="AlphaFoldDB" id="A0A158GZR3"/>
<organism evidence="18 19">
    <name type="scientific">Caballeronia sordidicola</name>
    <name type="common">Burkholderia sordidicola</name>
    <dbReference type="NCBI Taxonomy" id="196367"/>
    <lineage>
        <taxon>Bacteria</taxon>
        <taxon>Pseudomonadati</taxon>
        <taxon>Pseudomonadota</taxon>
        <taxon>Betaproteobacteria</taxon>
        <taxon>Burkholderiales</taxon>
        <taxon>Burkholderiaceae</taxon>
        <taxon>Caballeronia</taxon>
    </lineage>
</organism>
<dbReference type="EMBL" id="FCOC02000012">
    <property type="protein sequence ID" value="SAL37383.1"/>
    <property type="molecule type" value="Genomic_DNA"/>
</dbReference>
<evidence type="ECO:0000256" key="4">
    <source>
        <dbReference type="ARBA" id="ARBA00004496"/>
    </source>
</evidence>
<protein>
    <recommendedName>
        <fullName evidence="14">D,D-heptose 1,7-bisphosphate phosphatase</fullName>
        <ecNumber evidence="14">3.1.3.-</ecNumber>
    </recommendedName>
</protein>
<dbReference type="InterPro" id="IPR006549">
    <property type="entry name" value="HAD-SF_hydro_IIIA"/>
</dbReference>
<dbReference type="GO" id="GO:0034200">
    <property type="term" value="F:D-glycero-beta-D-manno-heptose 1,7-bisphosphate 7-phosphatase activity"/>
    <property type="evidence" value="ECO:0007669"/>
    <property type="project" value="UniProtKB-EC"/>
</dbReference>
<comment type="cofactor">
    <cofactor evidence="3 17">
        <name>Zn(2+)</name>
        <dbReference type="ChEBI" id="CHEBI:29105"/>
    </cofactor>
</comment>
<dbReference type="Pfam" id="PF00702">
    <property type="entry name" value="Hydrolase"/>
    <property type="match status" value="1"/>
</dbReference>
<evidence type="ECO:0000256" key="5">
    <source>
        <dbReference type="ARBA" id="ARBA00004708"/>
    </source>
</evidence>
<dbReference type="Proteomes" id="UP000054893">
    <property type="component" value="Unassembled WGS sequence"/>
</dbReference>
<keyword evidence="11 17" id="KW-0460">Magnesium</keyword>
<evidence type="ECO:0000256" key="11">
    <source>
        <dbReference type="ARBA" id="ARBA00022842"/>
    </source>
</evidence>
<evidence type="ECO:0000256" key="8">
    <source>
        <dbReference type="ARBA" id="ARBA00022723"/>
    </source>
</evidence>
<dbReference type="InterPro" id="IPR006543">
    <property type="entry name" value="Histidinol-phos"/>
</dbReference>
<evidence type="ECO:0000256" key="17">
    <source>
        <dbReference type="PIRSR" id="PIRSR004682-4"/>
    </source>
</evidence>
<dbReference type="PANTHER" id="PTHR42891">
    <property type="entry name" value="D-GLYCERO-BETA-D-MANNO-HEPTOSE-1,7-BISPHOSPHATE 7-PHOSPHATASE"/>
    <property type="match status" value="1"/>
</dbReference>
<keyword evidence="9 14" id="KW-0378">Hydrolase</keyword>
<dbReference type="FunFam" id="3.40.50.1000:FF:000168">
    <property type="entry name" value="D,D-heptose 1,7-bisphosphate phosphatase"/>
    <property type="match status" value="1"/>
</dbReference>
<reference evidence="18 19" key="1">
    <citation type="submission" date="2016-01" db="EMBL/GenBank/DDBJ databases">
        <authorList>
            <person name="Oliw E.H."/>
        </authorList>
    </citation>
    <scope>NUCLEOTIDE SEQUENCE [LARGE SCALE GENOMIC DNA]</scope>
    <source>
        <strain evidence="18">LMG 22029</strain>
    </source>
</reference>
<keyword evidence="8 17" id="KW-0479">Metal-binding</keyword>
<feature type="binding site" evidence="17">
    <location>
        <position position="109"/>
    </location>
    <ligand>
        <name>Zn(2+)</name>
        <dbReference type="ChEBI" id="CHEBI:29105"/>
    </ligand>
</feature>
<comment type="pathway">
    <text evidence="5">Nucleotide-sugar biosynthesis; ADP-L-glycero-beta-D-manno-heptose biosynthesis; ADP-L-glycero-beta-D-manno-heptose from D-glycero-beta-D-manno-heptose 7-phosphate: step 2/4.</text>
</comment>
<dbReference type="NCBIfam" id="TIGR01656">
    <property type="entry name" value="Histidinol-ppas"/>
    <property type="match status" value="1"/>
</dbReference>
<dbReference type="CDD" id="cd07503">
    <property type="entry name" value="HAD_HisB-N"/>
    <property type="match status" value="1"/>
</dbReference>